<organism evidence="3 4">
    <name type="scientific">Aspergillus oryzae</name>
    <name type="common">Yellow koji mold</name>
    <dbReference type="NCBI Taxonomy" id="5062"/>
    <lineage>
        <taxon>Eukaryota</taxon>
        <taxon>Fungi</taxon>
        <taxon>Dikarya</taxon>
        <taxon>Ascomycota</taxon>
        <taxon>Pezizomycotina</taxon>
        <taxon>Eurotiomycetes</taxon>
        <taxon>Eurotiomycetidae</taxon>
        <taxon>Eurotiales</taxon>
        <taxon>Aspergillaceae</taxon>
        <taxon>Aspergillus</taxon>
        <taxon>Aspergillus subgen. Circumdati</taxon>
    </lineage>
</organism>
<feature type="chain" id="PRO_5042973137" evidence="2">
    <location>
        <begin position="22"/>
        <end position="101"/>
    </location>
</feature>
<evidence type="ECO:0000256" key="1">
    <source>
        <dbReference type="SAM" id="MobiDB-lite"/>
    </source>
</evidence>
<dbReference type="PANTHER" id="PTHR34315">
    <property type="match status" value="1"/>
</dbReference>
<protein>
    <submittedName>
        <fullName evidence="3">Unnamed protein product</fullName>
    </submittedName>
</protein>
<dbReference type="Proteomes" id="UP001165205">
    <property type="component" value="Unassembled WGS sequence"/>
</dbReference>
<feature type="region of interest" description="Disordered" evidence="1">
    <location>
        <begin position="77"/>
        <end position="101"/>
    </location>
</feature>
<evidence type="ECO:0000313" key="4">
    <source>
        <dbReference type="Proteomes" id="UP001165205"/>
    </source>
</evidence>
<proteinExistence type="predicted"/>
<dbReference type="PANTHER" id="PTHR34315:SF1">
    <property type="entry name" value="INTRADIOL RING-CLEAVAGE DIOXYGENASES DOMAIN-CONTAINING PROTEIN-RELATED"/>
    <property type="match status" value="1"/>
</dbReference>
<keyword evidence="2" id="KW-0732">Signal</keyword>
<sequence>MVQLASTLVAGLAGLASVVSAHPGHDVKAEAAERAAFLKNAPLRSRSLDQCATKLRARGQEQRNIARREHAVKNLRRSMGLESRMPYPTHFLPTSMHDTTY</sequence>
<evidence type="ECO:0000256" key="2">
    <source>
        <dbReference type="SAM" id="SignalP"/>
    </source>
</evidence>
<reference evidence="3" key="1">
    <citation type="submission" date="2023-04" db="EMBL/GenBank/DDBJ databases">
        <title>Aspergillus oryzae NBRC 4228.</title>
        <authorList>
            <person name="Ichikawa N."/>
            <person name="Sato H."/>
            <person name="Tonouchi N."/>
        </authorList>
    </citation>
    <scope>NUCLEOTIDE SEQUENCE</scope>
    <source>
        <strain evidence="3">NBRC 4228</strain>
    </source>
</reference>
<evidence type="ECO:0000313" key="3">
    <source>
        <dbReference type="EMBL" id="GMG25052.1"/>
    </source>
</evidence>
<feature type="signal peptide" evidence="2">
    <location>
        <begin position="1"/>
        <end position="21"/>
    </location>
</feature>
<dbReference type="EMBL" id="BSYA01000016">
    <property type="protein sequence ID" value="GMG25052.1"/>
    <property type="molecule type" value="Genomic_DNA"/>
</dbReference>
<comment type="caution">
    <text evidence="3">The sequence shown here is derived from an EMBL/GenBank/DDBJ whole genome shotgun (WGS) entry which is preliminary data.</text>
</comment>
<name>A0AAN4Y9J0_ASPOZ</name>
<dbReference type="AlphaFoldDB" id="A0AAN4Y9J0"/>
<accession>A0AAN4Y9J0</accession>
<gene>
    <name evidence="3" type="ORF">Aory04_000217500</name>
</gene>